<gene>
    <name evidence="3" type="ORF">MFIFM68171_04843</name>
</gene>
<feature type="signal peptide" evidence="2">
    <location>
        <begin position="1"/>
        <end position="18"/>
    </location>
</feature>
<dbReference type="EMBL" id="BAAFSV010000002">
    <property type="protein sequence ID" value="GAB1314633.1"/>
    <property type="molecule type" value="Genomic_DNA"/>
</dbReference>
<feature type="compositionally biased region" description="Low complexity" evidence="1">
    <location>
        <begin position="207"/>
        <end position="223"/>
    </location>
</feature>
<evidence type="ECO:0000313" key="4">
    <source>
        <dbReference type="Proteomes" id="UP001628179"/>
    </source>
</evidence>
<organism evidence="3 4">
    <name type="scientific">Madurella fahalii</name>
    <dbReference type="NCBI Taxonomy" id="1157608"/>
    <lineage>
        <taxon>Eukaryota</taxon>
        <taxon>Fungi</taxon>
        <taxon>Dikarya</taxon>
        <taxon>Ascomycota</taxon>
        <taxon>Pezizomycotina</taxon>
        <taxon>Sordariomycetes</taxon>
        <taxon>Sordariomycetidae</taxon>
        <taxon>Sordariales</taxon>
        <taxon>Sordariales incertae sedis</taxon>
        <taxon>Madurella</taxon>
    </lineage>
</organism>
<keyword evidence="4" id="KW-1185">Reference proteome</keyword>
<evidence type="ECO:0008006" key="5">
    <source>
        <dbReference type="Google" id="ProtNLM"/>
    </source>
</evidence>
<protein>
    <recommendedName>
        <fullName evidence="5">Extracellular protein</fullName>
    </recommendedName>
</protein>
<evidence type="ECO:0000256" key="2">
    <source>
        <dbReference type="SAM" id="SignalP"/>
    </source>
</evidence>
<sequence length="342" mass="34968">MKTFHILSTMAFAVCSSGHMTMTYPAPLRSKYNPNSGFDIDYSITSPLSADGSNYPCKGYLSLLGTPQGKSVASWNAGGSYNFTISGGASHNGGSCQAALSVDGGKTFHVLHSYEGGCPGPSESSFNFRVPSDVPATDGAIFAWTWFNNLGNREMYMNCAVVDIVGGAGSSAEKVSFANRPTVFKANVGNGCTTIESKDLKFPQPGPDVNSNGNVVPPVGNCGAAAAPSTGGDDGSTGSGSGSGDGAGNDGAEYGDGSSGSSPGEHPSPTSASPNLPDCQRAHQPTATPTSVPEGTGRGPGSWTPGNDWPEWFQSVAPQASYPERLTLSAGAVLIFGYHLLV</sequence>
<dbReference type="Gene3D" id="2.70.50.70">
    <property type="match status" value="1"/>
</dbReference>
<proteinExistence type="predicted"/>
<feature type="compositionally biased region" description="Gly residues" evidence="1">
    <location>
        <begin position="232"/>
        <end position="249"/>
    </location>
</feature>
<dbReference type="RefSeq" id="XP_070916364.1">
    <property type="nucleotide sequence ID" value="XM_071060263.1"/>
</dbReference>
<name>A0ABQ0GA44_9PEZI</name>
<accession>A0ABQ0GA44</accession>
<dbReference type="PANTHER" id="PTHR36182">
    <property type="entry name" value="PROTEIN, PUTATIVE (AFU_ORTHOLOGUE AFUA_6G10930)-RELATED"/>
    <property type="match status" value="1"/>
</dbReference>
<reference evidence="3 4" key="1">
    <citation type="submission" date="2024-09" db="EMBL/GenBank/DDBJ databases">
        <title>Itraconazole resistance in Madurella fahalii resulting from another homologue of gene encoding cytochrome P450 14-alpha sterol demethylase (CYP51).</title>
        <authorList>
            <person name="Yoshioka I."/>
            <person name="Fahal A.H."/>
            <person name="Kaneko S."/>
            <person name="Yaguchi T."/>
        </authorList>
    </citation>
    <scope>NUCLEOTIDE SEQUENCE [LARGE SCALE GENOMIC DNA]</scope>
    <source>
        <strain evidence="3 4">IFM 68171</strain>
    </source>
</reference>
<comment type="caution">
    <text evidence="3">The sequence shown here is derived from an EMBL/GenBank/DDBJ whole genome shotgun (WGS) entry which is preliminary data.</text>
</comment>
<feature type="chain" id="PRO_5046022650" description="Extracellular protein" evidence="2">
    <location>
        <begin position="19"/>
        <end position="342"/>
    </location>
</feature>
<evidence type="ECO:0000313" key="3">
    <source>
        <dbReference type="EMBL" id="GAB1314633.1"/>
    </source>
</evidence>
<dbReference type="Proteomes" id="UP001628179">
    <property type="component" value="Unassembled WGS sequence"/>
</dbReference>
<dbReference type="PANTHER" id="PTHR36182:SF1">
    <property type="entry name" value="PROTEIN, PUTATIVE (AFU_ORTHOLOGUE AFUA_6G10930)-RELATED"/>
    <property type="match status" value="1"/>
</dbReference>
<dbReference type="GeneID" id="98175586"/>
<keyword evidence="2" id="KW-0732">Signal</keyword>
<feature type="region of interest" description="Disordered" evidence="1">
    <location>
        <begin position="199"/>
        <end position="311"/>
    </location>
</feature>
<feature type="compositionally biased region" description="Polar residues" evidence="1">
    <location>
        <begin position="283"/>
        <end position="293"/>
    </location>
</feature>
<evidence type="ECO:0000256" key="1">
    <source>
        <dbReference type="SAM" id="MobiDB-lite"/>
    </source>
</evidence>
<feature type="compositionally biased region" description="Low complexity" evidence="1">
    <location>
        <begin position="259"/>
        <end position="271"/>
    </location>
</feature>